<gene>
    <name evidence="1" type="ORF">Cch02nite_18010</name>
</gene>
<comment type="caution">
    <text evidence="1">The sequence shown here is derived from an EMBL/GenBank/DDBJ whole genome shotgun (WGS) entry which is preliminary data.</text>
</comment>
<protein>
    <recommendedName>
        <fullName evidence="3">Transglycosylase-like protein with SLT domain</fullName>
    </recommendedName>
</protein>
<dbReference type="AlphaFoldDB" id="A0A8J3JWX8"/>
<proteinExistence type="predicted"/>
<keyword evidence="2" id="KW-1185">Reference proteome</keyword>
<dbReference type="Proteomes" id="UP000619293">
    <property type="component" value="Unassembled WGS sequence"/>
</dbReference>
<dbReference type="RefSeq" id="WP_191843339.1">
    <property type="nucleotide sequence ID" value="NZ_BAAALB010000002.1"/>
</dbReference>
<accession>A0A8J3JWX8</accession>
<reference evidence="1 2" key="1">
    <citation type="submission" date="2021-01" db="EMBL/GenBank/DDBJ databases">
        <title>Whole genome shotgun sequence of Catellatospora chokoriensis NBRC 107358.</title>
        <authorList>
            <person name="Komaki H."/>
            <person name="Tamura T."/>
        </authorList>
    </citation>
    <scope>NUCLEOTIDE SEQUENCE [LARGE SCALE GENOMIC DNA]</scope>
    <source>
        <strain evidence="1 2">NBRC 107358</strain>
    </source>
</reference>
<name>A0A8J3JWX8_9ACTN</name>
<dbReference type="InterPro" id="IPR023346">
    <property type="entry name" value="Lysozyme-like_dom_sf"/>
</dbReference>
<dbReference type="SUPFAM" id="SSF53955">
    <property type="entry name" value="Lysozyme-like"/>
    <property type="match status" value="1"/>
</dbReference>
<evidence type="ECO:0008006" key="3">
    <source>
        <dbReference type="Google" id="ProtNLM"/>
    </source>
</evidence>
<dbReference type="Gene3D" id="1.10.530.10">
    <property type="match status" value="1"/>
</dbReference>
<sequence length="221" mass="23614">MSRQRRAPHRAHPATGRLIVRTLAVVTLLGGVAAATRLDKTEQWQADTLNSGQAQIAAQAGSAALTLQQHQLLVEAKDRAAAEAKAAAARAAAVEKEVSRRGAARTTTPVDFGPIPSSCQEFSGNRAIGCALVLAAGMDLTQMACLNKLWTRESGWNPLAHNKSSGAHGIPQAVPGSKMGKFGADWETNPATQIKWGLEYIKNRYGTPCGAWQQSEEEGWY</sequence>
<dbReference type="EMBL" id="BONG01000008">
    <property type="protein sequence ID" value="GIF88357.1"/>
    <property type="molecule type" value="Genomic_DNA"/>
</dbReference>
<evidence type="ECO:0000313" key="1">
    <source>
        <dbReference type="EMBL" id="GIF88357.1"/>
    </source>
</evidence>
<evidence type="ECO:0000313" key="2">
    <source>
        <dbReference type="Proteomes" id="UP000619293"/>
    </source>
</evidence>
<organism evidence="1 2">
    <name type="scientific">Catellatospora chokoriensis</name>
    <dbReference type="NCBI Taxonomy" id="310353"/>
    <lineage>
        <taxon>Bacteria</taxon>
        <taxon>Bacillati</taxon>
        <taxon>Actinomycetota</taxon>
        <taxon>Actinomycetes</taxon>
        <taxon>Micromonosporales</taxon>
        <taxon>Micromonosporaceae</taxon>
        <taxon>Catellatospora</taxon>
    </lineage>
</organism>